<proteinExistence type="predicted"/>
<accession>A0A975AU78</accession>
<dbReference type="PANTHER" id="PTHR30289">
    <property type="entry name" value="UNCHARACTERIZED PROTEIN YBCL-RELATED"/>
    <property type="match status" value="1"/>
</dbReference>
<reference evidence="2 3" key="1">
    <citation type="submission" date="2021-03" db="EMBL/GenBank/DDBJ databases">
        <title>Lysobacter sp. nov. isolated from soil of gangwondo yeongwol, south Korea.</title>
        <authorList>
            <person name="Kim K.R."/>
            <person name="Kim K.H."/>
            <person name="Jeon C.O."/>
        </authorList>
    </citation>
    <scope>NUCLEOTIDE SEQUENCE [LARGE SCALE GENOMIC DNA]</scope>
    <source>
        <strain evidence="2 3">R19</strain>
    </source>
</reference>
<dbReference type="NCBIfam" id="TIGR00481">
    <property type="entry name" value="YbhB/YbcL family Raf kinase inhibitor-like protein"/>
    <property type="match status" value="1"/>
</dbReference>
<dbReference type="AlphaFoldDB" id="A0A975AU78"/>
<dbReference type="PROSITE" id="PS51257">
    <property type="entry name" value="PROKAR_LIPOPROTEIN"/>
    <property type="match status" value="1"/>
</dbReference>
<keyword evidence="1" id="KW-0732">Signal</keyword>
<sequence>MARRATVAVRAGGFMLAAVMLSACSSGSTDGGPAMSLQLTSSAFVANGDMPRQLTCEGGDRSPPLAWSVVPVDTKSFALIVDDPDAPDPAAPQRTWVHWVVYNLPADVAALEEGASTQLPTGARDGRNDWGRTGYGGPCPPVGRHRYFHKLYALDIELPAEPVLDKAGLERAMEGHVLARAELVGTYQKTGR</sequence>
<dbReference type="Gene3D" id="3.90.280.10">
    <property type="entry name" value="PEBP-like"/>
    <property type="match status" value="1"/>
</dbReference>
<dbReference type="PANTHER" id="PTHR30289:SF1">
    <property type="entry name" value="PEBP (PHOSPHATIDYLETHANOLAMINE-BINDING PROTEIN) FAMILY PROTEIN"/>
    <property type="match status" value="1"/>
</dbReference>
<dbReference type="Pfam" id="PF01161">
    <property type="entry name" value="PBP"/>
    <property type="match status" value="1"/>
</dbReference>
<dbReference type="SUPFAM" id="SSF49777">
    <property type="entry name" value="PEBP-like"/>
    <property type="match status" value="1"/>
</dbReference>
<protein>
    <submittedName>
        <fullName evidence="2">YbhB/YbcL family Raf kinase inhibitor-like protein</fullName>
    </submittedName>
</protein>
<dbReference type="InterPro" id="IPR005247">
    <property type="entry name" value="YbhB_YbcL/LppC-like"/>
</dbReference>
<feature type="signal peptide" evidence="1">
    <location>
        <begin position="1"/>
        <end position="25"/>
    </location>
</feature>
<evidence type="ECO:0000256" key="1">
    <source>
        <dbReference type="SAM" id="SignalP"/>
    </source>
</evidence>
<dbReference type="CDD" id="cd00865">
    <property type="entry name" value="PEBP_bact_arch"/>
    <property type="match status" value="1"/>
</dbReference>
<dbReference type="Proteomes" id="UP000639274">
    <property type="component" value="Chromosome"/>
</dbReference>
<dbReference type="KEGG" id="lsf:I8J32_015760"/>
<gene>
    <name evidence="2" type="ORF">I8J32_015760</name>
</gene>
<keyword evidence="3" id="KW-1185">Reference proteome</keyword>
<organism evidence="2 3">
    <name type="scientific">Agrilutibacter solisilvae</name>
    <dbReference type="NCBI Taxonomy" id="2763317"/>
    <lineage>
        <taxon>Bacteria</taxon>
        <taxon>Pseudomonadati</taxon>
        <taxon>Pseudomonadota</taxon>
        <taxon>Gammaproteobacteria</taxon>
        <taxon>Lysobacterales</taxon>
        <taxon>Lysobacteraceae</taxon>
        <taxon>Agrilutibacter</taxon>
    </lineage>
</organism>
<dbReference type="InterPro" id="IPR036610">
    <property type="entry name" value="PEBP-like_sf"/>
</dbReference>
<dbReference type="InterPro" id="IPR008914">
    <property type="entry name" value="PEBP"/>
</dbReference>
<dbReference type="EMBL" id="CP071518">
    <property type="protein sequence ID" value="QSX80109.1"/>
    <property type="molecule type" value="Genomic_DNA"/>
</dbReference>
<feature type="chain" id="PRO_5037425641" evidence="1">
    <location>
        <begin position="26"/>
        <end position="192"/>
    </location>
</feature>
<name>A0A975AU78_9GAMM</name>
<evidence type="ECO:0000313" key="3">
    <source>
        <dbReference type="Proteomes" id="UP000639274"/>
    </source>
</evidence>
<evidence type="ECO:0000313" key="2">
    <source>
        <dbReference type="EMBL" id="QSX80109.1"/>
    </source>
</evidence>